<dbReference type="InterPro" id="IPR006597">
    <property type="entry name" value="Sel1-like"/>
</dbReference>
<dbReference type="Gene3D" id="1.25.40.10">
    <property type="entry name" value="Tetratricopeptide repeat domain"/>
    <property type="match status" value="1"/>
</dbReference>
<evidence type="ECO:0000256" key="10">
    <source>
        <dbReference type="SAM" id="Coils"/>
    </source>
</evidence>
<dbReference type="PANTHER" id="PTHR13891">
    <property type="entry name" value="CYTOCHROME C OXIDASE ASSEMBLY FACTOR 7"/>
    <property type="match status" value="1"/>
</dbReference>
<evidence type="ECO:0000256" key="7">
    <source>
        <dbReference type="ARBA" id="ARBA00023157"/>
    </source>
</evidence>
<dbReference type="Proteomes" id="UP000250166">
    <property type="component" value="Unassembled WGS sequence"/>
</dbReference>
<feature type="coiled-coil region" evidence="10">
    <location>
        <begin position="419"/>
        <end position="448"/>
    </location>
</feature>
<evidence type="ECO:0000256" key="3">
    <source>
        <dbReference type="ARBA" id="ARBA00012865"/>
    </source>
</evidence>
<evidence type="ECO:0000256" key="9">
    <source>
        <dbReference type="RuleBase" id="RU366075"/>
    </source>
</evidence>
<keyword evidence="4" id="KW-0677">Repeat</keyword>
<evidence type="ECO:0000256" key="2">
    <source>
        <dbReference type="ARBA" id="ARBA00008486"/>
    </source>
</evidence>
<dbReference type="SMART" id="SM00671">
    <property type="entry name" value="SEL1"/>
    <property type="match status" value="5"/>
</dbReference>
<name>A0A2X3DI42_9HELI</name>
<dbReference type="GO" id="GO:0005576">
    <property type="term" value="C:extracellular region"/>
    <property type="evidence" value="ECO:0007669"/>
    <property type="project" value="UniProtKB-SubCell"/>
</dbReference>
<comment type="catalytic activity">
    <reaction evidence="1 9">
        <text>a beta-lactam + H2O = a substituted beta-amino acid</text>
        <dbReference type="Rhea" id="RHEA:20401"/>
        <dbReference type="ChEBI" id="CHEBI:15377"/>
        <dbReference type="ChEBI" id="CHEBI:35627"/>
        <dbReference type="ChEBI" id="CHEBI:140347"/>
        <dbReference type="EC" id="3.5.2.6"/>
    </reaction>
</comment>
<organism evidence="11 12">
    <name type="scientific">Helicobacter fennelliae</name>
    <dbReference type="NCBI Taxonomy" id="215"/>
    <lineage>
        <taxon>Bacteria</taxon>
        <taxon>Pseudomonadati</taxon>
        <taxon>Campylobacterota</taxon>
        <taxon>Epsilonproteobacteria</taxon>
        <taxon>Campylobacterales</taxon>
        <taxon>Helicobacteraceae</taxon>
        <taxon>Helicobacter</taxon>
    </lineage>
</organism>
<accession>A0A2X3DI42</accession>
<keyword evidence="8" id="KW-0046">Antibiotic resistance</keyword>
<dbReference type="Pfam" id="PF08238">
    <property type="entry name" value="Sel1"/>
    <property type="match status" value="3"/>
</dbReference>
<evidence type="ECO:0000256" key="1">
    <source>
        <dbReference type="ARBA" id="ARBA00001526"/>
    </source>
</evidence>
<keyword evidence="5 9" id="KW-0378">Hydrolase</keyword>
<evidence type="ECO:0000256" key="4">
    <source>
        <dbReference type="ARBA" id="ARBA00022737"/>
    </source>
</evidence>
<gene>
    <name evidence="11" type="primary">hcpH</name>
    <name evidence="11" type="ORF">NCTC13102_01573</name>
</gene>
<sequence>MKKINIIPLVMGFCLCINIALSSDKPQWAQSGVCQEPDCAVGEASLKEGEMSALARALKELRLSLGVNIQAEYNENTDNSGETKADSHLKLYTSMQNLGYKILDKYQDNSRIYIKIQYDPNKKVIQNEVIPEFDTIKSLEKLCKDNQLDGYYCVSLGRKYQNGENGLAKNIDFALKYFDKGCKMGTLEGCLFAGKISDSARKSKEYFTKACDGGLGSACFEQSLLEDEITDKRDLLIKGCSGKDALSCAFAGEIYQKGLAHVQTNTSLANTYYSKSCLLDKNGDGCVLLWQSQQDWQEIQKLCDTNNAKACAITGDENNNIDLLEKSAMLDSALGYYFLARAKDSTQKMMLLEKSCALGLNGDFTKGCEELGDMYQTDDVQKVQYYSKACNTLFYEESACEKLYEIDPSQCQNEEICLKIKKQKELQQAQANEQAKREQEELRSYKVKTKSHSQLSRIGAFIEMGMPVLRPNLPQLMKESSSKVGFNLKVGFEIRGKNPKFSPFVAPYMGYTRITLMDDDELEELDAPYYYNGDGMNVGMFNVGSYIGVRMGTLRAYGIIDYLVPVSSLSIDNPIDNMLGYGFGVMLDIGLRIGFQYISYDVSYYGGRVRREWYGDGGFELDRSQTYKSKNNAFMVFIGIGI</sequence>
<proteinExistence type="inferred from homology"/>
<reference evidence="11 12" key="1">
    <citation type="submission" date="2018-06" db="EMBL/GenBank/DDBJ databases">
        <authorList>
            <consortium name="Pathogen Informatics"/>
            <person name="Doyle S."/>
        </authorList>
    </citation>
    <scope>NUCLEOTIDE SEQUENCE [LARGE SCALE GENOMIC DNA]</scope>
    <source>
        <strain evidence="11 12">NCTC13102</strain>
    </source>
</reference>
<dbReference type="RefSeq" id="WP_112058830.1">
    <property type="nucleotide sequence ID" value="NZ_UAWL01000006.1"/>
</dbReference>
<protein>
    <recommendedName>
        <fullName evidence="3 9">Beta-lactamase</fullName>
        <ecNumber evidence="3 9">3.5.2.6</ecNumber>
    </recommendedName>
</protein>
<dbReference type="InterPro" id="IPR040239">
    <property type="entry name" value="HcpB-like"/>
</dbReference>
<comment type="similarity">
    <text evidence="2 9">Belongs to the hcp beta-lactamase family.</text>
</comment>
<dbReference type="EMBL" id="UAWL01000006">
    <property type="protein sequence ID" value="SQB99099.1"/>
    <property type="molecule type" value="Genomic_DNA"/>
</dbReference>
<evidence type="ECO:0000313" key="11">
    <source>
        <dbReference type="EMBL" id="SQB99099.1"/>
    </source>
</evidence>
<dbReference type="InterPro" id="IPR011990">
    <property type="entry name" value="TPR-like_helical_dom_sf"/>
</dbReference>
<dbReference type="AlphaFoldDB" id="A0A2X3DI42"/>
<evidence type="ECO:0000256" key="6">
    <source>
        <dbReference type="ARBA" id="ARBA00022803"/>
    </source>
</evidence>
<dbReference type="PANTHER" id="PTHR13891:SF1">
    <property type="entry name" value="CYTOCHROME C OXIDASE ASSEMBLY FACTOR 7"/>
    <property type="match status" value="1"/>
</dbReference>
<dbReference type="GO" id="GO:0046677">
    <property type="term" value="P:response to antibiotic"/>
    <property type="evidence" value="ECO:0007669"/>
    <property type="project" value="UniProtKB-KW"/>
</dbReference>
<evidence type="ECO:0000256" key="8">
    <source>
        <dbReference type="ARBA" id="ARBA00023251"/>
    </source>
</evidence>
<comment type="function">
    <text evidence="9">Hydrolyzes 6-aminopenicillinic acid and 7-aminocephalosporanic acid (ACA) derivatives.</text>
</comment>
<comment type="subcellular location">
    <subcellularLocation>
        <location evidence="9">Secreted</location>
    </subcellularLocation>
</comment>
<evidence type="ECO:0000313" key="12">
    <source>
        <dbReference type="Proteomes" id="UP000250166"/>
    </source>
</evidence>
<dbReference type="SUPFAM" id="SSF81901">
    <property type="entry name" value="HCP-like"/>
    <property type="match status" value="1"/>
</dbReference>
<evidence type="ECO:0000256" key="5">
    <source>
        <dbReference type="ARBA" id="ARBA00022801"/>
    </source>
</evidence>
<keyword evidence="9" id="KW-0964">Secreted</keyword>
<dbReference type="GO" id="GO:0008800">
    <property type="term" value="F:beta-lactamase activity"/>
    <property type="evidence" value="ECO:0007669"/>
    <property type="project" value="UniProtKB-UniRule"/>
</dbReference>
<dbReference type="EC" id="3.5.2.6" evidence="3 9"/>
<keyword evidence="6" id="KW-0802">TPR repeat</keyword>
<keyword evidence="10" id="KW-0175">Coiled coil</keyword>
<keyword evidence="7" id="KW-1015">Disulfide bond</keyword>